<gene>
    <name evidence="2" type="ordered locus">LMRG_02850</name>
</gene>
<keyword evidence="1" id="KW-0812">Transmembrane</keyword>
<protein>
    <submittedName>
        <fullName evidence="2">Uncharacterized protein</fullName>
    </submittedName>
</protein>
<name>A0A0H3GGU0_LISM4</name>
<dbReference type="KEGG" id="lmt:LMRG_02850"/>
<keyword evidence="1" id="KW-1133">Transmembrane helix</keyword>
<dbReference type="AlphaFoldDB" id="A0A0H3GGU0"/>
<reference evidence="3" key="1">
    <citation type="submission" date="2010-04" db="EMBL/GenBank/DDBJ databases">
        <title>The genome sequence of Listeria monocytogenes strain 10403S.</title>
        <authorList>
            <consortium name="The Broad Institute Genome Sequencing Platform"/>
            <consortium name="The Broad Institute Genome Sequencing Center for Infectious Disease."/>
            <person name="Borowsky M."/>
            <person name="Borodovsky M."/>
            <person name="Young S.K."/>
            <person name="Zeng Q."/>
            <person name="Koehrsen M."/>
            <person name="Fitzgerald M."/>
            <person name="Wiedmann M."/>
            <person name="Swaminathan B."/>
            <person name="Lauer P."/>
            <person name="Portnoy D."/>
            <person name="Cossart P."/>
            <person name="Buchrieser C."/>
            <person name="Higgins D."/>
            <person name="Abouelleil A."/>
            <person name="Alvarado L."/>
            <person name="Arachchi H.M."/>
            <person name="Berlin A."/>
            <person name="Borenstein D."/>
            <person name="Brown A."/>
            <person name="Chapman S.B."/>
            <person name="Chen Z."/>
            <person name="Dunbar C.D."/>
            <person name="Engels R."/>
            <person name="Freedman E."/>
            <person name="Gearin G."/>
            <person name="Gellesch M."/>
            <person name="Goldberg J."/>
            <person name="Griggs A."/>
            <person name="Gujja S."/>
            <person name="Heilman E."/>
            <person name="Heiman D."/>
            <person name="Howarth C."/>
            <person name="Jen D."/>
            <person name="Larson L."/>
            <person name="Lui A."/>
            <person name="MacDonald J."/>
            <person name="Mehta T."/>
            <person name="Montmayeur A."/>
            <person name="Neiman D."/>
            <person name="Park D."/>
            <person name="Pearson M."/>
            <person name="Priest M."/>
            <person name="Richards J."/>
            <person name="Roberts A."/>
            <person name="Saif S."/>
            <person name="Shea T."/>
            <person name="Shenoy N."/>
            <person name="Sisk P."/>
            <person name="Stolte C."/>
            <person name="Sykes S."/>
            <person name="Walk T."/>
            <person name="White J."/>
            <person name="Yandava C."/>
            <person name="Haas B."/>
            <person name="Nusbaum C."/>
            <person name="Birren B."/>
        </authorList>
    </citation>
    <scope>NUCLEOTIDE SEQUENCE [LARGE SCALE GENOMIC DNA]</scope>
    <source>
        <strain evidence="3">10403S</strain>
    </source>
</reference>
<accession>A0A0H3GGU0</accession>
<evidence type="ECO:0000313" key="2">
    <source>
        <dbReference type="EMBL" id="AEO05090.1"/>
    </source>
</evidence>
<sequence length="146" mass="16818">MNSNEISEIIIQQNKGKTIIKLLYTLPILLFGIFILFKIKESLLLGACGIILLVIVAPTYFTVAKHFFSGKPLLKVNQEGIEGWGKRFKWNEIEKVALRRDWGAVYLTVYVRKNGGIHKYNINTKEIERSATELIKQIGYLKNKYE</sequence>
<keyword evidence="1" id="KW-0472">Membrane</keyword>
<proteinExistence type="predicted"/>
<dbReference type="Proteomes" id="UP000001288">
    <property type="component" value="Chromosome"/>
</dbReference>
<evidence type="ECO:0000256" key="1">
    <source>
        <dbReference type="SAM" id="Phobius"/>
    </source>
</evidence>
<feature type="transmembrane region" description="Helical" evidence="1">
    <location>
        <begin position="43"/>
        <end position="63"/>
    </location>
</feature>
<dbReference type="HOGENOM" id="CLU_1775162_0_0_9"/>
<dbReference type="RefSeq" id="WP_003724897.1">
    <property type="nucleotide sequence ID" value="NC_017544.1"/>
</dbReference>
<dbReference type="EMBL" id="CP002002">
    <property type="protein sequence ID" value="AEO05090.1"/>
    <property type="molecule type" value="Genomic_DNA"/>
</dbReference>
<organism evidence="2 3">
    <name type="scientific">Listeria monocytogenes serotype 1/2a (strain 10403S)</name>
    <dbReference type="NCBI Taxonomy" id="393133"/>
    <lineage>
        <taxon>Bacteria</taxon>
        <taxon>Bacillati</taxon>
        <taxon>Bacillota</taxon>
        <taxon>Bacilli</taxon>
        <taxon>Bacillales</taxon>
        <taxon>Listeriaceae</taxon>
        <taxon>Listeria</taxon>
    </lineage>
</organism>
<evidence type="ECO:0000313" key="3">
    <source>
        <dbReference type="Proteomes" id="UP000001288"/>
    </source>
</evidence>
<feature type="transmembrane region" description="Helical" evidence="1">
    <location>
        <begin position="20"/>
        <end position="37"/>
    </location>
</feature>